<feature type="transmembrane region" description="Helical" evidence="2">
    <location>
        <begin position="529"/>
        <end position="553"/>
    </location>
</feature>
<feature type="compositionally biased region" description="Acidic residues" evidence="1">
    <location>
        <begin position="765"/>
        <end position="782"/>
    </location>
</feature>
<dbReference type="EMBL" id="JMKJ01000177">
    <property type="protein sequence ID" value="KGG51861.1"/>
    <property type="molecule type" value="Genomic_DNA"/>
</dbReference>
<evidence type="ECO:0000256" key="1">
    <source>
        <dbReference type="SAM" id="MobiDB-lite"/>
    </source>
</evidence>
<organism evidence="3 4">
    <name type="scientific">Mitosporidium daphniae</name>
    <dbReference type="NCBI Taxonomy" id="1485682"/>
    <lineage>
        <taxon>Eukaryota</taxon>
        <taxon>Fungi</taxon>
        <taxon>Fungi incertae sedis</taxon>
        <taxon>Microsporidia</taxon>
        <taxon>Mitosporidium</taxon>
    </lineage>
</organism>
<dbReference type="Proteomes" id="UP000029725">
    <property type="component" value="Unassembled WGS sequence"/>
</dbReference>
<dbReference type="HOGENOM" id="CLU_358274_0_0_1"/>
<keyword evidence="2" id="KW-0472">Membrane</keyword>
<reference evidence="3 4" key="1">
    <citation type="submission" date="2014-04" db="EMBL/GenBank/DDBJ databases">
        <title>A new species of microsporidia sheds light on the evolution of extreme parasitism.</title>
        <authorList>
            <person name="Haag K.L."/>
            <person name="James T.Y."/>
            <person name="Larsson R."/>
            <person name="Schaer T.M."/>
            <person name="Refardt D."/>
            <person name="Pombert J.-F."/>
            <person name="Ebert D."/>
        </authorList>
    </citation>
    <scope>NUCLEOTIDE SEQUENCE [LARGE SCALE GENOMIC DNA]</scope>
    <source>
        <strain evidence="3 4">UGP3</strain>
        <tissue evidence="3">Spores</tissue>
    </source>
</reference>
<name>A0A098VVY6_9MICR</name>
<dbReference type="AlphaFoldDB" id="A0A098VVY6"/>
<evidence type="ECO:0000313" key="3">
    <source>
        <dbReference type="EMBL" id="KGG51861.1"/>
    </source>
</evidence>
<evidence type="ECO:0000256" key="2">
    <source>
        <dbReference type="SAM" id="Phobius"/>
    </source>
</evidence>
<gene>
    <name evidence="3" type="ORF">DI09_25p210</name>
</gene>
<keyword evidence="4" id="KW-1185">Reference proteome</keyword>
<dbReference type="GeneID" id="25259260"/>
<proteinExistence type="predicted"/>
<protein>
    <submittedName>
        <fullName evidence="3">Uncharacterized protein</fullName>
    </submittedName>
</protein>
<feature type="transmembrane region" description="Helical" evidence="2">
    <location>
        <begin position="726"/>
        <end position="746"/>
    </location>
</feature>
<accession>A0A098VVY6</accession>
<comment type="caution">
    <text evidence="3">The sequence shown here is derived from an EMBL/GenBank/DDBJ whole genome shotgun (WGS) entry which is preliminary data.</text>
</comment>
<dbReference type="RefSeq" id="XP_013238288.1">
    <property type="nucleotide sequence ID" value="XM_013382834.1"/>
</dbReference>
<feature type="region of interest" description="Disordered" evidence="1">
    <location>
        <begin position="759"/>
        <end position="782"/>
    </location>
</feature>
<sequence>MSSCWTARLPSSSLSLSSLFVNEFLDSENAALDDQSLSFLKSFLIQAGGLRDSREVVVILPKLLKHALGVSLGNPGVFEPNFWMKSGGSANFSNAVELLQPDGDLFQILLSHELFSGGGCSLIPRIIQGRKVLLSPAEYFLLALLLRSKKESHSSFFYLFETFLYYLFPVYAIDETPSVSNAGLASKSILRSIFCSNMETKNLVAMRLAESFVSLFTVVFLDSFYVPQSRANFDLVRSAVLHISIIGISARSQPFLRYFLSSNVASEDIEDCELLILITDLWLAYTQPDRVRQKWLSGPKAEPVGAKFLSSLKEFHEAKIDIGMSRLEVPDFVLGFLAKLKFSLSLLRSSQSISPAHSNSGTLIAKISSYFIRKEEIDCSIYSPVNDISSLENIQNLLVSIFEMKIDVLAASLNQEVNRTKYISAPSVWLTHPEDPSTVSRHTILSVRERQMLRVGEKKCTNIDISVEPARNIIYPGECAVLVCIFDTISHYLNELLHVELCHWLELNLDSHTLKGRLSLSISAIIRSYVPLISLRFFASYGNIILILVLYWIGSNVQRIQDVTLFYLDAIQANPIYAQNTRKRSSGILLTVEAVGQMPTAIETPIAETESVLHCPFFLKAAVIVAENASGPLSAAPRTKLAECPAGTILIVSKIINGGKRRRVVKKEGNFWPRTRVPMAEGGQGFYCTEEGEPQDLIIDPSESMGYDWCNLEGNYCDAVPGSTSFTLISFALIPLALVLGIYIFCRLIWIRSNNNDHSTPEDANYPEDDQTVDYEEKEPSK</sequence>
<keyword evidence="2" id="KW-0812">Transmembrane</keyword>
<dbReference type="VEuPathDB" id="MicrosporidiaDB:DI09_25p210"/>
<keyword evidence="2" id="KW-1133">Transmembrane helix</keyword>
<evidence type="ECO:0000313" key="4">
    <source>
        <dbReference type="Proteomes" id="UP000029725"/>
    </source>
</evidence>